<dbReference type="CDD" id="cd05907">
    <property type="entry name" value="VL_LC_FACS_like"/>
    <property type="match status" value="1"/>
</dbReference>
<dbReference type="Pfam" id="PF00501">
    <property type="entry name" value="AMP-binding"/>
    <property type="match status" value="1"/>
</dbReference>
<evidence type="ECO:0000256" key="1">
    <source>
        <dbReference type="ARBA" id="ARBA00006432"/>
    </source>
</evidence>
<reference evidence="7 8" key="1">
    <citation type="submission" date="2019-12" db="EMBL/GenBank/DDBJ databases">
        <authorList>
            <person name="Li J."/>
            <person name="Shi Y."/>
            <person name="Xu G."/>
            <person name="Xiao D."/>
            <person name="Ran X."/>
        </authorList>
    </citation>
    <scope>NUCLEOTIDE SEQUENCE [LARGE SCALE GENOMIC DNA]</scope>
    <source>
        <strain evidence="7 8">JCM 15915</strain>
    </source>
</reference>
<dbReference type="Gene3D" id="3.40.50.12780">
    <property type="entry name" value="N-terminal domain of ligase-like"/>
    <property type="match status" value="1"/>
</dbReference>
<keyword evidence="2" id="KW-0436">Ligase</keyword>
<dbReference type="PROSITE" id="PS00455">
    <property type="entry name" value="AMP_BINDING"/>
    <property type="match status" value="1"/>
</dbReference>
<evidence type="ECO:0000313" key="8">
    <source>
        <dbReference type="Proteomes" id="UP000462152"/>
    </source>
</evidence>
<dbReference type="SUPFAM" id="SSF56801">
    <property type="entry name" value="Acetyl-CoA synthetase-like"/>
    <property type="match status" value="1"/>
</dbReference>
<keyword evidence="4" id="KW-0443">Lipid metabolism</keyword>
<evidence type="ECO:0000256" key="4">
    <source>
        <dbReference type="ARBA" id="ARBA00023098"/>
    </source>
</evidence>
<keyword evidence="8" id="KW-1185">Reference proteome</keyword>
<comment type="similarity">
    <text evidence="1">Belongs to the ATP-dependent AMP-binding enzyme family.</text>
</comment>
<protein>
    <recommendedName>
        <fullName evidence="5">Acyl-CoA synthetase</fullName>
    </recommendedName>
</protein>
<dbReference type="OrthoDB" id="9803968at2"/>
<dbReference type="GO" id="GO:0004467">
    <property type="term" value="F:long-chain fatty acid-CoA ligase activity"/>
    <property type="evidence" value="ECO:0007669"/>
    <property type="project" value="TreeGrafter"/>
</dbReference>
<comment type="caution">
    <text evidence="7">The sequence shown here is derived from an EMBL/GenBank/DDBJ whole genome shotgun (WGS) entry which is preliminary data.</text>
</comment>
<feature type="domain" description="AMP-dependent synthetase/ligase" evidence="6">
    <location>
        <begin position="42"/>
        <end position="433"/>
    </location>
</feature>
<dbReference type="Proteomes" id="UP000462152">
    <property type="component" value="Unassembled WGS sequence"/>
</dbReference>
<evidence type="ECO:0000259" key="6">
    <source>
        <dbReference type="Pfam" id="PF00501"/>
    </source>
</evidence>
<evidence type="ECO:0000256" key="5">
    <source>
        <dbReference type="ARBA" id="ARBA00032875"/>
    </source>
</evidence>
<evidence type="ECO:0000256" key="2">
    <source>
        <dbReference type="ARBA" id="ARBA00022598"/>
    </source>
</evidence>
<evidence type="ECO:0000313" key="7">
    <source>
        <dbReference type="EMBL" id="MUN54625.1"/>
    </source>
</evidence>
<dbReference type="AlphaFoldDB" id="A0A7K1LHG0"/>
<keyword evidence="3" id="KW-0276">Fatty acid metabolism</keyword>
<dbReference type="InterPro" id="IPR020845">
    <property type="entry name" value="AMP-binding_CS"/>
</dbReference>
<dbReference type="InterPro" id="IPR000873">
    <property type="entry name" value="AMP-dep_synth/lig_dom"/>
</dbReference>
<proteinExistence type="inferred from homology"/>
<sequence length="611" mass="66374">MKETTVELYQQFDPRSNTTDLLESKFPELMDQLLFKIQRSEGQWEGITAARFRQDVVSLAKGLIAAGIRPKDRVGIMSRTRYEWAVADFAIMYAGAVTVPVYETSSPSQVAWNLGDSGATAVIVESRQHAAAVRRATQHEDLDVENVWQIDAKDSDKASLASLRALGSDVDDETLEAARTSSGLEDMATIIYTSGTTGRPKGCVLTHANFVKLCASARQAIPEVANEENSTLMFLPLAHVFARYIHVLSIDVGVVVGHSPDLKNLTSDLKSFAPTFLLVVPRVFEKIYNGARAQAHDAGSLKGRIFDAAEKIGVAWSEAFMSGGKVSPVLKAKYALVDRLVFSQLRAAMGGRVQFAVSGGGPLGQHLGHFFHAVGIKILEGYGLTETTAPASVGTVKDFQIGTVGPPLPGIGIKIADDGEVLCRGVGVIDTYYNNPEANRQSFTEDGWFRTGDVGELTDRGMLKITGRKKEIIVTAGGKNVIPGAVEDELRKSPLISQCLVIGDQRPFISALVTLDAESLERELPRLGLDPGLTPEQAAEEDAVKDEIQNVIDRTNENVSRAESIRAFRIIAQDFTEESGHMTPSLKIRRPQVLKDYSDVVEDIYTAGKPS</sequence>
<organism evidence="7 8">
    <name type="scientific">Rothia koreensis</name>
    <dbReference type="NCBI Taxonomy" id="592378"/>
    <lineage>
        <taxon>Bacteria</taxon>
        <taxon>Bacillati</taxon>
        <taxon>Actinomycetota</taxon>
        <taxon>Actinomycetes</taxon>
        <taxon>Micrococcales</taxon>
        <taxon>Micrococcaceae</taxon>
        <taxon>Rothia</taxon>
    </lineage>
</organism>
<dbReference type="InterPro" id="IPR042099">
    <property type="entry name" value="ANL_N_sf"/>
</dbReference>
<dbReference type="RefSeq" id="WP_129315346.1">
    <property type="nucleotide sequence ID" value="NZ_CP197643.1"/>
</dbReference>
<dbReference type="Pfam" id="PF23562">
    <property type="entry name" value="AMP-binding_C_3"/>
    <property type="match status" value="1"/>
</dbReference>
<evidence type="ECO:0000256" key="3">
    <source>
        <dbReference type="ARBA" id="ARBA00022832"/>
    </source>
</evidence>
<name>A0A7K1LHG0_9MICC</name>
<gene>
    <name evidence="7" type="ORF">GMA10_05270</name>
</gene>
<dbReference type="PANTHER" id="PTHR43272:SF32">
    <property type="entry name" value="AMP-DEPENDENT SYNTHETASE_LIGASE DOMAIN-CONTAINING PROTEIN"/>
    <property type="match status" value="1"/>
</dbReference>
<dbReference type="GO" id="GO:0016020">
    <property type="term" value="C:membrane"/>
    <property type="evidence" value="ECO:0007669"/>
    <property type="project" value="TreeGrafter"/>
</dbReference>
<dbReference type="EMBL" id="WOGT01000002">
    <property type="protein sequence ID" value="MUN54625.1"/>
    <property type="molecule type" value="Genomic_DNA"/>
</dbReference>
<dbReference type="PANTHER" id="PTHR43272">
    <property type="entry name" value="LONG-CHAIN-FATTY-ACID--COA LIGASE"/>
    <property type="match status" value="1"/>
</dbReference>
<accession>A0A7K1LHG0</accession>